<evidence type="ECO:0000313" key="2">
    <source>
        <dbReference type="RefSeq" id="XP_026499597.2"/>
    </source>
</evidence>
<proteinExistence type="predicted"/>
<dbReference type="Proteomes" id="UP001652626">
    <property type="component" value="Chromosome Z"/>
</dbReference>
<dbReference type="RefSeq" id="XP_026499597.2">
    <property type="nucleotide sequence ID" value="XM_026643812.2"/>
</dbReference>
<gene>
    <name evidence="2" type="primary">LOC113403310</name>
</gene>
<reference evidence="2" key="1">
    <citation type="submission" date="2025-08" db="UniProtKB">
        <authorList>
            <consortium name="RefSeq"/>
        </authorList>
    </citation>
    <scope>IDENTIFICATION</scope>
    <source>
        <tissue evidence="2">Whole body</tissue>
    </source>
</reference>
<dbReference type="OrthoDB" id="6624851at2759"/>
<organism evidence="1 2">
    <name type="scientific">Vanessa tameamea</name>
    <name type="common">Kamehameha butterfly</name>
    <dbReference type="NCBI Taxonomy" id="334116"/>
    <lineage>
        <taxon>Eukaryota</taxon>
        <taxon>Metazoa</taxon>
        <taxon>Ecdysozoa</taxon>
        <taxon>Arthropoda</taxon>
        <taxon>Hexapoda</taxon>
        <taxon>Insecta</taxon>
        <taxon>Pterygota</taxon>
        <taxon>Neoptera</taxon>
        <taxon>Endopterygota</taxon>
        <taxon>Lepidoptera</taxon>
        <taxon>Glossata</taxon>
        <taxon>Ditrysia</taxon>
        <taxon>Papilionoidea</taxon>
        <taxon>Nymphalidae</taxon>
        <taxon>Nymphalinae</taxon>
        <taxon>Vanessa</taxon>
    </lineage>
</organism>
<accession>A0A8B8ISU6</accession>
<keyword evidence="1" id="KW-1185">Reference proteome</keyword>
<protein>
    <submittedName>
        <fullName evidence="2">Uncharacterized protein LOC113403310</fullName>
    </submittedName>
</protein>
<dbReference type="AlphaFoldDB" id="A0A8B8ISU6"/>
<dbReference type="OMA" id="KLQNQCT"/>
<name>A0A8B8ISU6_VANTA</name>
<evidence type="ECO:0000313" key="1">
    <source>
        <dbReference type="Proteomes" id="UP001652626"/>
    </source>
</evidence>
<dbReference type="GeneID" id="113403310"/>
<sequence>MMGKAGDGTQRKKPYEEIGAIFNGNEVKIRIPKSTTKPPKLTPSQMKLQNQCTCDDDKSICSETCGFPGEYDGGPANRLNFQIPDDICESLTNRTALNSELIYSKKEEHDNLCNVCNVTPSDAPKGVQAQKVLHPDKDVFLLKIGKQTDEPNRTGNIEVELVTPRAPAKAKPASHACKQIQCEEDEIPCCLLCRTCRRVYPKKKKIKQTKCCF</sequence>